<evidence type="ECO:0000313" key="2">
    <source>
        <dbReference type="EMBL" id="WMW81676.1"/>
    </source>
</evidence>
<organism evidence="2 3">
    <name type="scientific">Undibacterium cyanobacteriorum</name>
    <dbReference type="NCBI Taxonomy" id="3073561"/>
    <lineage>
        <taxon>Bacteria</taxon>
        <taxon>Pseudomonadati</taxon>
        <taxon>Pseudomonadota</taxon>
        <taxon>Betaproteobacteria</taxon>
        <taxon>Burkholderiales</taxon>
        <taxon>Oxalobacteraceae</taxon>
        <taxon>Undibacterium</taxon>
    </lineage>
</organism>
<evidence type="ECO:0008006" key="4">
    <source>
        <dbReference type="Google" id="ProtNLM"/>
    </source>
</evidence>
<dbReference type="Proteomes" id="UP001181355">
    <property type="component" value="Chromosome"/>
</dbReference>
<keyword evidence="1" id="KW-0472">Membrane</keyword>
<evidence type="ECO:0000313" key="3">
    <source>
        <dbReference type="Proteomes" id="UP001181355"/>
    </source>
</evidence>
<name>A0ABY9RL44_9BURK</name>
<keyword evidence="3" id="KW-1185">Reference proteome</keyword>
<feature type="transmembrane region" description="Helical" evidence="1">
    <location>
        <begin position="146"/>
        <end position="168"/>
    </location>
</feature>
<accession>A0ABY9RL44</accession>
<feature type="transmembrane region" description="Helical" evidence="1">
    <location>
        <begin position="93"/>
        <end position="116"/>
    </location>
</feature>
<reference evidence="2" key="1">
    <citation type="submission" date="2023-09" db="EMBL/GenBank/DDBJ databases">
        <title>Undibacterium sp. 20NA77.5 isolated from freshwater.</title>
        <authorList>
            <person name="Le V."/>
            <person name="Ko S.-R."/>
            <person name="Ahn C.-Y."/>
            <person name="Oh H.-M."/>
        </authorList>
    </citation>
    <scope>NUCLEOTIDE SEQUENCE</scope>
    <source>
        <strain evidence="2">20NA77.5</strain>
    </source>
</reference>
<proteinExistence type="predicted"/>
<protein>
    <recommendedName>
        <fullName evidence="4">DUF2975 domain-containing protein</fullName>
    </recommendedName>
</protein>
<evidence type="ECO:0000256" key="1">
    <source>
        <dbReference type="SAM" id="Phobius"/>
    </source>
</evidence>
<sequence length="215" mass="24337">MTFSSNKHYTKKRHVPKREIMNATRKAKIQSIGRVSQVLLYLLKPTSFLLYALGLLFLLTFSVMRPGSVSITALVTAGISGEDVFDVSKVEGLMLSTRFFCIALTSYFLLMCIFLLRHLKQLLHCFYQGDVFNLTALTHARKAYKINAMIIVSWIILHLLFAIIAMIGKGEFELNYLSSWCIDSVSELISLVISTLLLWAFELGTDLNEEAELTI</sequence>
<keyword evidence="1" id="KW-1133">Transmembrane helix</keyword>
<dbReference type="RefSeq" id="WP_309483154.1">
    <property type="nucleotide sequence ID" value="NZ_CP133720.1"/>
</dbReference>
<dbReference type="EMBL" id="CP133720">
    <property type="protein sequence ID" value="WMW81676.1"/>
    <property type="molecule type" value="Genomic_DNA"/>
</dbReference>
<keyword evidence="1" id="KW-0812">Transmembrane</keyword>
<gene>
    <name evidence="2" type="ORF">RF679_05200</name>
</gene>